<dbReference type="Proteomes" id="UP000604825">
    <property type="component" value="Unassembled WGS sequence"/>
</dbReference>
<accession>A0A811N9H0</accession>
<feature type="compositionally biased region" description="Basic residues" evidence="3">
    <location>
        <begin position="59"/>
        <end position="73"/>
    </location>
</feature>
<dbReference type="AlphaFoldDB" id="A0A811N9H0"/>
<gene>
    <name evidence="5" type="ORF">NCGR_LOCUS11841</name>
</gene>
<evidence type="ECO:0000256" key="2">
    <source>
        <dbReference type="RuleBase" id="RU003616"/>
    </source>
</evidence>
<evidence type="ECO:0000313" key="5">
    <source>
        <dbReference type="EMBL" id="CAD6217892.1"/>
    </source>
</evidence>
<evidence type="ECO:0000256" key="1">
    <source>
        <dbReference type="PROSITE-ProRule" id="PRU00285"/>
    </source>
</evidence>
<proteinExistence type="inferred from homology"/>
<dbReference type="EMBL" id="CAJGYO010000003">
    <property type="protein sequence ID" value="CAD6217892.1"/>
    <property type="molecule type" value="Genomic_DNA"/>
</dbReference>
<keyword evidence="6" id="KW-1185">Reference proteome</keyword>
<comment type="caution">
    <text evidence="5">The sequence shown here is derived from an EMBL/GenBank/DDBJ whole genome shotgun (WGS) entry which is preliminary data.</text>
</comment>
<feature type="domain" description="SHSP" evidence="4">
    <location>
        <begin position="1"/>
        <end position="126"/>
    </location>
</feature>
<dbReference type="Pfam" id="PF00011">
    <property type="entry name" value="HSP20"/>
    <property type="match status" value="1"/>
</dbReference>
<reference evidence="5" key="1">
    <citation type="submission" date="2020-10" db="EMBL/GenBank/DDBJ databases">
        <authorList>
            <person name="Han B."/>
            <person name="Lu T."/>
            <person name="Zhao Q."/>
            <person name="Huang X."/>
            <person name="Zhao Y."/>
        </authorList>
    </citation>
    <scope>NUCLEOTIDE SEQUENCE</scope>
</reference>
<comment type="similarity">
    <text evidence="1 2">Belongs to the small heat shock protein (HSP20) family.</text>
</comment>
<protein>
    <recommendedName>
        <fullName evidence="4">SHSP domain-containing protein</fullName>
    </recommendedName>
</protein>
<dbReference type="InterPro" id="IPR008978">
    <property type="entry name" value="HSP20-like_chaperone"/>
</dbReference>
<dbReference type="Gene3D" id="2.60.40.790">
    <property type="match status" value="1"/>
</dbReference>
<organism evidence="5 6">
    <name type="scientific">Miscanthus lutarioriparius</name>
    <dbReference type="NCBI Taxonomy" id="422564"/>
    <lineage>
        <taxon>Eukaryota</taxon>
        <taxon>Viridiplantae</taxon>
        <taxon>Streptophyta</taxon>
        <taxon>Embryophyta</taxon>
        <taxon>Tracheophyta</taxon>
        <taxon>Spermatophyta</taxon>
        <taxon>Magnoliopsida</taxon>
        <taxon>Liliopsida</taxon>
        <taxon>Poales</taxon>
        <taxon>Poaceae</taxon>
        <taxon>PACMAD clade</taxon>
        <taxon>Panicoideae</taxon>
        <taxon>Andropogonodae</taxon>
        <taxon>Andropogoneae</taxon>
        <taxon>Saccharinae</taxon>
        <taxon>Miscanthus</taxon>
    </lineage>
</organism>
<feature type="region of interest" description="Disordered" evidence="3">
    <location>
        <begin position="13"/>
        <end position="82"/>
    </location>
</feature>
<dbReference type="SUPFAM" id="SSF49764">
    <property type="entry name" value="HSP20-like chaperones"/>
    <property type="match status" value="1"/>
</dbReference>
<evidence type="ECO:0000313" key="6">
    <source>
        <dbReference type="Proteomes" id="UP000604825"/>
    </source>
</evidence>
<dbReference type="CDD" id="cd06464">
    <property type="entry name" value="ACD_sHsps-like"/>
    <property type="match status" value="1"/>
</dbReference>
<sequence length="137" mass="14216">MAVAVAPLLPPLVPAGAAPAAAGGQPCQLGGDRRRAPLLRKPPGRAQGGDQGGGGGRQVPRHPHRAGRRRRRGREAAGARSFDRKFRLPGMVDVDDISAAYTHGVLTVTVPRMHTRARPVADVLGAGPARDHAARAA</sequence>
<evidence type="ECO:0000259" key="4">
    <source>
        <dbReference type="PROSITE" id="PS01031"/>
    </source>
</evidence>
<feature type="compositionally biased region" description="Low complexity" evidence="3">
    <location>
        <begin position="14"/>
        <end position="24"/>
    </location>
</feature>
<dbReference type="PROSITE" id="PS01031">
    <property type="entry name" value="SHSP"/>
    <property type="match status" value="1"/>
</dbReference>
<dbReference type="InterPro" id="IPR002068">
    <property type="entry name" value="A-crystallin/Hsp20_dom"/>
</dbReference>
<name>A0A811N9H0_9POAL</name>
<evidence type="ECO:0000256" key="3">
    <source>
        <dbReference type="SAM" id="MobiDB-lite"/>
    </source>
</evidence>
<dbReference type="OrthoDB" id="1431247at2759"/>
<feature type="compositionally biased region" description="Gly residues" evidence="3">
    <location>
        <begin position="46"/>
        <end position="57"/>
    </location>
</feature>